<feature type="domain" description="Ppx/GppA phosphatase N-terminal" evidence="2">
    <location>
        <begin position="27"/>
        <end position="300"/>
    </location>
</feature>
<organism evidence="4 5">
    <name type="scientific">Candidatus Fimiplasma intestinipullorum</name>
    <dbReference type="NCBI Taxonomy" id="2840825"/>
    <lineage>
        <taxon>Bacteria</taxon>
        <taxon>Bacillati</taxon>
        <taxon>Bacillota</taxon>
        <taxon>Clostridia</taxon>
        <taxon>Eubacteriales</taxon>
        <taxon>Candidatus Fimiplasma</taxon>
    </lineage>
</organism>
<dbReference type="AlphaFoldDB" id="A0A9D1HKU0"/>
<dbReference type="Pfam" id="PF21447">
    <property type="entry name" value="Ppx-GppA_III"/>
    <property type="match status" value="1"/>
</dbReference>
<dbReference type="SUPFAM" id="SSF109604">
    <property type="entry name" value="HD-domain/PDEase-like"/>
    <property type="match status" value="1"/>
</dbReference>
<dbReference type="InterPro" id="IPR003695">
    <property type="entry name" value="Ppx_GppA_N"/>
</dbReference>
<evidence type="ECO:0000259" key="2">
    <source>
        <dbReference type="Pfam" id="PF02541"/>
    </source>
</evidence>
<comment type="similarity">
    <text evidence="1">Belongs to the GppA/Ppx family.</text>
</comment>
<dbReference type="Gene3D" id="3.30.420.40">
    <property type="match status" value="1"/>
</dbReference>
<dbReference type="Gene3D" id="1.10.3210.10">
    <property type="entry name" value="Hypothetical protein af1432"/>
    <property type="match status" value="1"/>
</dbReference>
<dbReference type="InterPro" id="IPR048950">
    <property type="entry name" value="Ppx_GppA_C"/>
</dbReference>
<dbReference type="Gene3D" id="3.30.420.150">
    <property type="entry name" value="Exopolyphosphatase. Domain 2"/>
    <property type="match status" value="1"/>
</dbReference>
<gene>
    <name evidence="4" type="ORF">IAD15_00190</name>
</gene>
<evidence type="ECO:0008006" key="6">
    <source>
        <dbReference type="Google" id="ProtNLM"/>
    </source>
</evidence>
<sequence>MAVTSFAAMHVGLAVMTLRVYQLNKKSGISCMDELAHPIKCGVELYSEGRLSFESVDEITDVLKEFQLKLLEYGIENAQLYVASSLGEARNIEFVLNQIRLKTGLKPKLLNNSKERYLMLQSIARSMPNFNEVIQKGTLILEIGYGSVQITIYDQSSLIATQNISIGLQRITEFLSRVESRTSHYPELISEYLKSDMEEFKRLYLQKVKIENFIVVGREISHLNTLQKQNGFGIYTLDDLKAIHERFSKHSMLELSNQYDLPYEQVKLMSPLYLILKGFFEMSSVEQMYCPDVHICDGIVTDYGYKKLGIFSGHHFTEDRLSGAKHLAERFGCDMVHNEYVAKVAKILFKALAKPYGLTNKDSQILELASILHNCGRYVNLHFEDDLSYHIVKESEFINLSDTNRDLIACVLKYKNREFPAYRELNEPSLNNDYYVILARLTAIFRIAEALDDCHLQKMTNIKAVIKGDEFVIRATSYMDILIEESEFEESSKLFVEVFGLKPVLKCKRSV</sequence>
<dbReference type="InterPro" id="IPR043129">
    <property type="entry name" value="ATPase_NBD"/>
</dbReference>
<accession>A0A9D1HKU0</accession>
<evidence type="ECO:0000313" key="5">
    <source>
        <dbReference type="Proteomes" id="UP000824175"/>
    </source>
</evidence>
<proteinExistence type="inferred from homology"/>
<dbReference type="SUPFAM" id="SSF53067">
    <property type="entry name" value="Actin-like ATPase domain"/>
    <property type="match status" value="2"/>
</dbReference>
<dbReference type="Proteomes" id="UP000824175">
    <property type="component" value="Unassembled WGS sequence"/>
</dbReference>
<evidence type="ECO:0000259" key="3">
    <source>
        <dbReference type="Pfam" id="PF21447"/>
    </source>
</evidence>
<dbReference type="Pfam" id="PF02541">
    <property type="entry name" value="Ppx-GppA"/>
    <property type="match status" value="1"/>
</dbReference>
<dbReference type="EMBL" id="DVMJ01000001">
    <property type="protein sequence ID" value="HIU12485.1"/>
    <property type="molecule type" value="Genomic_DNA"/>
</dbReference>
<reference evidence="4" key="2">
    <citation type="journal article" date="2021" name="PeerJ">
        <title>Extensive microbial diversity within the chicken gut microbiome revealed by metagenomics and culture.</title>
        <authorList>
            <person name="Gilroy R."/>
            <person name="Ravi A."/>
            <person name="Getino M."/>
            <person name="Pursley I."/>
            <person name="Horton D.L."/>
            <person name="Alikhan N.F."/>
            <person name="Baker D."/>
            <person name="Gharbi K."/>
            <person name="Hall N."/>
            <person name="Watson M."/>
            <person name="Adriaenssens E.M."/>
            <person name="Foster-Nyarko E."/>
            <person name="Jarju S."/>
            <person name="Secka A."/>
            <person name="Antonio M."/>
            <person name="Oren A."/>
            <person name="Chaudhuri R.R."/>
            <person name="La Ragione R."/>
            <person name="Hildebrand F."/>
            <person name="Pallen M.J."/>
        </authorList>
    </citation>
    <scope>NUCLEOTIDE SEQUENCE</scope>
    <source>
        <strain evidence="4">CHK195-11698</strain>
    </source>
</reference>
<dbReference type="GO" id="GO:0016462">
    <property type="term" value="F:pyrophosphatase activity"/>
    <property type="evidence" value="ECO:0007669"/>
    <property type="project" value="TreeGrafter"/>
</dbReference>
<evidence type="ECO:0000313" key="4">
    <source>
        <dbReference type="EMBL" id="HIU12485.1"/>
    </source>
</evidence>
<evidence type="ECO:0000256" key="1">
    <source>
        <dbReference type="ARBA" id="ARBA00007125"/>
    </source>
</evidence>
<dbReference type="PANTHER" id="PTHR30005">
    <property type="entry name" value="EXOPOLYPHOSPHATASE"/>
    <property type="match status" value="1"/>
</dbReference>
<comment type="caution">
    <text evidence="4">The sequence shown here is derived from an EMBL/GenBank/DDBJ whole genome shotgun (WGS) entry which is preliminary data.</text>
</comment>
<feature type="domain" description="Ppx/GppA phosphatase C-terminal" evidence="3">
    <location>
        <begin position="321"/>
        <end position="461"/>
    </location>
</feature>
<protein>
    <recommendedName>
        <fullName evidence="6">Exopolyphosphatase</fullName>
    </recommendedName>
</protein>
<reference evidence="4" key="1">
    <citation type="submission" date="2020-10" db="EMBL/GenBank/DDBJ databases">
        <authorList>
            <person name="Gilroy R."/>
        </authorList>
    </citation>
    <scope>NUCLEOTIDE SEQUENCE</scope>
    <source>
        <strain evidence="4">CHK195-11698</strain>
    </source>
</reference>
<name>A0A9D1HKU0_9FIRM</name>
<dbReference type="PANTHER" id="PTHR30005:SF0">
    <property type="entry name" value="RETROGRADE REGULATION PROTEIN 2"/>
    <property type="match status" value="1"/>
</dbReference>
<dbReference type="InterPro" id="IPR050273">
    <property type="entry name" value="GppA/Ppx_hydrolase"/>
</dbReference>